<evidence type="ECO:0000256" key="2">
    <source>
        <dbReference type="ARBA" id="ARBA00023002"/>
    </source>
</evidence>
<comment type="similarity">
    <text evidence="1">Belongs to the short-chain dehydrogenases/reductases (SDR) family.</text>
</comment>
<dbReference type="PANTHER" id="PTHR42760:SF123">
    <property type="entry name" value="OXIDOREDUCTASE"/>
    <property type="match status" value="1"/>
</dbReference>
<dbReference type="SUPFAM" id="SSF51735">
    <property type="entry name" value="NAD(P)-binding Rossmann-fold domains"/>
    <property type="match status" value="1"/>
</dbReference>
<proteinExistence type="inferred from homology"/>
<comment type="caution">
    <text evidence="4">The sequence shown here is derived from an EMBL/GenBank/DDBJ whole genome shotgun (WGS) entry which is preliminary data.</text>
</comment>
<organism evidence="4 5">
    <name type="scientific">Gaiella occulta</name>
    <dbReference type="NCBI Taxonomy" id="1002870"/>
    <lineage>
        <taxon>Bacteria</taxon>
        <taxon>Bacillati</taxon>
        <taxon>Actinomycetota</taxon>
        <taxon>Thermoleophilia</taxon>
        <taxon>Gaiellales</taxon>
        <taxon>Gaiellaceae</taxon>
        <taxon>Gaiella</taxon>
    </lineage>
</organism>
<dbReference type="Gene3D" id="3.40.50.720">
    <property type="entry name" value="NAD(P)-binding Rossmann-like Domain"/>
    <property type="match status" value="1"/>
</dbReference>
<keyword evidence="5" id="KW-1185">Reference proteome</keyword>
<dbReference type="RefSeq" id="WP_220150415.1">
    <property type="nucleotide sequence ID" value="NZ_QQZY01000001.1"/>
</dbReference>
<dbReference type="PANTHER" id="PTHR42760">
    <property type="entry name" value="SHORT-CHAIN DEHYDROGENASES/REDUCTASES FAMILY MEMBER"/>
    <property type="match status" value="1"/>
</dbReference>
<dbReference type="CDD" id="cd05233">
    <property type="entry name" value="SDR_c"/>
    <property type="match status" value="1"/>
</dbReference>
<dbReference type="InterPro" id="IPR057326">
    <property type="entry name" value="KR_dom"/>
</dbReference>
<dbReference type="GO" id="GO:0016616">
    <property type="term" value="F:oxidoreductase activity, acting on the CH-OH group of donors, NAD or NADP as acceptor"/>
    <property type="evidence" value="ECO:0007669"/>
    <property type="project" value="TreeGrafter"/>
</dbReference>
<reference evidence="5" key="2">
    <citation type="journal article" date="2019" name="MicrobiologyOpen">
        <title>High-quality draft genome sequence of Gaiella occulta isolated from a 150 meter deep mineral water borehole and comparison with the genome sequences of other deep-branching lineages of the phylum Actinobacteria.</title>
        <authorList>
            <person name="Severino R."/>
            <person name="Froufe H.J.C."/>
            <person name="Barroso C."/>
            <person name="Albuquerque L."/>
            <person name="Lobo-da-Cunha A."/>
            <person name="da Costa M.S."/>
            <person name="Egas C."/>
        </authorList>
    </citation>
    <scope>NUCLEOTIDE SEQUENCE [LARGE SCALE GENOMIC DNA]</scope>
    <source>
        <strain evidence="5">F2-233</strain>
    </source>
</reference>
<evidence type="ECO:0000313" key="5">
    <source>
        <dbReference type="Proteomes" id="UP000254134"/>
    </source>
</evidence>
<dbReference type="InterPro" id="IPR002347">
    <property type="entry name" value="SDR_fam"/>
</dbReference>
<dbReference type="AlphaFoldDB" id="A0A7M2Z2U4"/>
<sequence>MAGHDRLHPLVLTVPAAIVTGAGTGIGLAVARRLAGAGYGLVLSGRRPGPLQALAADLGEGAVAVPGDVGDPEHAGELAAAAREAFGGLDAVVLNAGIGDSAPAGAETVEGWERTIRTNLTGAFLVARAALPLLEERRGAIVAVASVNAMRAGPGWASYCTSKAGLVMLCKTIANDYGPRGIRANAVCPGWVRTPMGDADMDGLAERLGLDRDGAYALAHAHVPLRRPAEPDEVAAVVAFLLSQEASYVSGVELPVDGGATVVDVSGTAWVTA</sequence>
<protein>
    <submittedName>
        <fullName evidence="4">Dehydrogenases with different specificities (Related to short-chain alcohol dehydrogenases)</fullName>
    </submittedName>
</protein>
<evidence type="ECO:0000259" key="3">
    <source>
        <dbReference type="SMART" id="SM00822"/>
    </source>
</evidence>
<keyword evidence="2" id="KW-0560">Oxidoreductase</keyword>
<dbReference type="PROSITE" id="PS00061">
    <property type="entry name" value="ADH_SHORT"/>
    <property type="match status" value="1"/>
</dbReference>
<dbReference type="FunFam" id="3.40.50.720:FF:000084">
    <property type="entry name" value="Short-chain dehydrogenase reductase"/>
    <property type="match status" value="1"/>
</dbReference>
<dbReference type="GO" id="GO:0030497">
    <property type="term" value="P:fatty acid elongation"/>
    <property type="evidence" value="ECO:0007669"/>
    <property type="project" value="TreeGrafter"/>
</dbReference>
<evidence type="ECO:0000256" key="1">
    <source>
        <dbReference type="ARBA" id="ARBA00006484"/>
    </source>
</evidence>
<dbReference type="SMART" id="SM00822">
    <property type="entry name" value="PKS_KR"/>
    <property type="match status" value="1"/>
</dbReference>
<dbReference type="PRINTS" id="PR00081">
    <property type="entry name" value="GDHRDH"/>
</dbReference>
<gene>
    <name evidence="4" type="ORF">Gocc_0592</name>
</gene>
<dbReference type="InterPro" id="IPR036291">
    <property type="entry name" value="NAD(P)-bd_dom_sf"/>
</dbReference>
<dbReference type="InterPro" id="IPR020904">
    <property type="entry name" value="Sc_DH/Rdtase_CS"/>
</dbReference>
<dbReference type="Proteomes" id="UP000254134">
    <property type="component" value="Unassembled WGS sequence"/>
</dbReference>
<name>A0A7M2Z2U4_9ACTN</name>
<evidence type="ECO:0000313" key="4">
    <source>
        <dbReference type="EMBL" id="RDI76173.1"/>
    </source>
</evidence>
<dbReference type="PRINTS" id="PR00080">
    <property type="entry name" value="SDRFAMILY"/>
</dbReference>
<feature type="domain" description="Ketoreductase" evidence="3">
    <location>
        <begin position="15"/>
        <end position="198"/>
    </location>
</feature>
<reference evidence="4 5" key="1">
    <citation type="submission" date="2018-07" db="EMBL/GenBank/DDBJ databases">
        <title>High-quality-draft genome sequence of Gaiella occulta.</title>
        <authorList>
            <person name="Severino R."/>
            <person name="Froufe H.J.C."/>
            <person name="Rainey F.A."/>
            <person name="Barroso C."/>
            <person name="Albuquerque L."/>
            <person name="Lobo-Da-Cunha A."/>
            <person name="Da Costa M.S."/>
            <person name="Egas C."/>
        </authorList>
    </citation>
    <scope>NUCLEOTIDE SEQUENCE [LARGE SCALE GENOMIC DNA]</scope>
    <source>
        <strain evidence="4 5">F2-233</strain>
    </source>
</reference>
<dbReference type="Pfam" id="PF13561">
    <property type="entry name" value="adh_short_C2"/>
    <property type="match status" value="1"/>
</dbReference>
<dbReference type="EMBL" id="QQZY01000001">
    <property type="protein sequence ID" value="RDI76173.1"/>
    <property type="molecule type" value="Genomic_DNA"/>
</dbReference>
<accession>A0A7M2Z2U4</accession>